<feature type="domain" description="BUB1 N-terminal" evidence="1">
    <location>
        <begin position="10"/>
        <end position="175"/>
    </location>
</feature>
<evidence type="ECO:0000259" key="1">
    <source>
        <dbReference type="PROSITE" id="PS51489"/>
    </source>
</evidence>
<dbReference type="GO" id="GO:0007094">
    <property type="term" value="P:mitotic spindle assembly checkpoint signaling"/>
    <property type="evidence" value="ECO:0007669"/>
    <property type="project" value="InterPro"/>
</dbReference>
<gene>
    <name evidence="2" type="ORF">GSONMT00060591001</name>
</gene>
<dbReference type="PaxDb" id="8022-A0A060YHR5"/>
<dbReference type="Pfam" id="PF08311">
    <property type="entry name" value="Mad3_BUB1_I"/>
    <property type="match status" value="1"/>
</dbReference>
<dbReference type="GO" id="GO:0051754">
    <property type="term" value="P:meiotic sister chromatid cohesion, centromeric"/>
    <property type="evidence" value="ECO:0007669"/>
    <property type="project" value="TreeGrafter"/>
</dbReference>
<dbReference type="PROSITE" id="PS51489">
    <property type="entry name" value="BUB1_N"/>
    <property type="match status" value="1"/>
</dbReference>
<dbReference type="GO" id="GO:0004672">
    <property type="term" value="F:protein kinase activity"/>
    <property type="evidence" value="ECO:0007669"/>
    <property type="project" value="TreeGrafter"/>
</dbReference>
<accession>A0A060YHR5</accession>
<evidence type="ECO:0000313" key="3">
    <source>
        <dbReference type="Proteomes" id="UP000193380"/>
    </source>
</evidence>
<organism evidence="2 3">
    <name type="scientific">Oncorhynchus mykiss</name>
    <name type="common">Rainbow trout</name>
    <name type="synonym">Salmo gairdneri</name>
    <dbReference type="NCBI Taxonomy" id="8022"/>
    <lineage>
        <taxon>Eukaryota</taxon>
        <taxon>Metazoa</taxon>
        <taxon>Chordata</taxon>
        <taxon>Craniata</taxon>
        <taxon>Vertebrata</taxon>
        <taxon>Euteleostomi</taxon>
        <taxon>Actinopterygii</taxon>
        <taxon>Neopterygii</taxon>
        <taxon>Teleostei</taxon>
        <taxon>Protacanthopterygii</taxon>
        <taxon>Salmoniformes</taxon>
        <taxon>Salmonidae</taxon>
        <taxon>Salmoninae</taxon>
        <taxon>Oncorhynchus</taxon>
    </lineage>
</organism>
<evidence type="ECO:0000313" key="2">
    <source>
        <dbReference type="EMBL" id="CDQ88670.1"/>
    </source>
</evidence>
<dbReference type="Proteomes" id="UP000193380">
    <property type="component" value="Unassembled WGS sequence"/>
</dbReference>
<dbReference type="InterPro" id="IPR013212">
    <property type="entry name" value="Mad3/Bub1_I"/>
</dbReference>
<dbReference type="STRING" id="8022.A0A060YHR5"/>
<dbReference type="Gene3D" id="1.25.40.430">
    <property type="match status" value="1"/>
</dbReference>
<dbReference type="AlphaFoldDB" id="A0A060YHR5"/>
<protein>
    <recommendedName>
        <fullName evidence="1">BUB1 N-terminal domain-containing protein</fullName>
    </recommendedName>
</protein>
<dbReference type="PANTHER" id="PTHR14030:SF26">
    <property type="entry name" value="MITOTIC CHECKPOINT SERINE_THREONINE-PROTEIN KINASE BUB1"/>
    <property type="match status" value="1"/>
</dbReference>
<reference evidence="2" key="2">
    <citation type="submission" date="2014-03" db="EMBL/GenBank/DDBJ databases">
        <authorList>
            <person name="Genoscope - CEA"/>
        </authorList>
    </citation>
    <scope>NUCLEOTIDE SEQUENCE</scope>
</reference>
<proteinExistence type="predicted"/>
<dbReference type="InterPro" id="IPR015661">
    <property type="entry name" value="Bub1/Mad3"/>
</dbReference>
<name>A0A060YHR5_ONCMY</name>
<dbReference type="EMBL" id="FR908847">
    <property type="protein sequence ID" value="CDQ88670.1"/>
    <property type="molecule type" value="Genomic_DNA"/>
</dbReference>
<reference evidence="2" key="1">
    <citation type="journal article" date="2014" name="Nat. Commun.">
        <title>The rainbow trout genome provides novel insights into evolution after whole-genome duplication in vertebrates.</title>
        <authorList>
            <person name="Berthelot C."/>
            <person name="Brunet F."/>
            <person name="Chalopin D."/>
            <person name="Juanchich A."/>
            <person name="Bernard M."/>
            <person name="Noel B."/>
            <person name="Bento P."/>
            <person name="Da Silva C."/>
            <person name="Labadie K."/>
            <person name="Alberti A."/>
            <person name="Aury J.M."/>
            <person name="Louis A."/>
            <person name="Dehais P."/>
            <person name="Bardou P."/>
            <person name="Montfort J."/>
            <person name="Klopp C."/>
            <person name="Cabau C."/>
            <person name="Gaspin C."/>
            <person name="Thorgaard G.H."/>
            <person name="Boussaha M."/>
            <person name="Quillet E."/>
            <person name="Guyomard R."/>
            <person name="Galiana D."/>
            <person name="Bobe J."/>
            <person name="Volff J.N."/>
            <person name="Genet C."/>
            <person name="Wincker P."/>
            <person name="Jaillon O."/>
            <person name="Roest Crollius H."/>
            <person name="Guiguen Y."/>
        </authorList>
    </citation>
    <scope>NUCLEOTIDE SEQUENCE [LARGE SCALE GENOMIC DNA]</scope>
</reference>
<dbReference type="GO" id="GO:0005634">
    <property type="term" value="C:nucleus"/>
    <property type="evidence" value="ECO:0007669"/>
    <property type="project" value="TreeGrafter"/>
</dbReference>
<sequence length="205" mass="23698">MNVGSHLQSFEESLRNYTGDDPLDPWDRFIEYLEKRLPAEDAKGMSLVLDRLVQRFLQEERYSNDIRYVNYCIKCASYYDEPIKLYSHIYSKGIGTRAAVLYVAWAQQFEQQGLLQQADAVYQRAMENQAEPADTVLQQYRRFQTSSSRGGTGASGETCVRNPLQTSHLVNQLQSHREPGPQYKVSYHISDVIRIISHVLINREI</sequence>
<dbReference type="SMART" id="SM00777">
    <property type="entry name" value="Mad3_BUB1_I"/>
    <property type="match status" value="1"/>
</dbReference>
<dbReference type="PANTHER" id="PTHR14030">
    <property type="entry name" value="MITOTIC CHECKPOINT SERINE/THREONINE-PROTEIN KINASE BUB1"/>
    <property type="match status" value="1"/>
</dbReference>